<name>A0A6L2NUT0_TANCI</name>
<gene>
    <name evidence="3" type="ORF">Tci_060343</name>
</gene>
<dbReference type="PANTHER" id="PTHR15893:SF16">
    <property type="entry name" value="50S RIBOSOMAL PROTEIN L27"/>
    <property type="match status" value="1"/>
</dbReference>
<feature type="region of interest" description="Disordered" evidence="2">
    <location>
        <begin position="186"/>
        <end position="232"/>
    </location>
</feature>
<evidence type="ECO:0000256" key="2">
    <source>
        <dbReference type="SAM" id="MobiDB-lite"/>
    </source>
</evidence>
<feature type="coiled-coil region" evidence="1">
    <location>
        <begin position="390"/>
        <end position="459"/>
    </location>
</feature>
<dbReference type="InterPro" id="IPR018261">
    <property type="entry name" value="Ribosomal_bL27_CS"/>
</dbReference>
<dbReference type="GO" id="GO:0003735">
    <property type="term" value="F:structural constituent of ribosome"/>
    <property type="evidence" value="ECO:0007669"/>
    <property type="project" value="InterPro"/>
</dbReference>
<sequence length="665" mass="71977">MMNFAASLCRRLTVSDLVSKIPVYSSASDVSGEGLSMVFRRWATKKTAGSTKNGRDSKPKFLGVKKFGGERVIPGNIIVRQRGTRFHPGDYVGIGKDHTLYALKEGSVKFERHKLSGRKWVHVEPKEGHVKTGSRPRASHEVPLLTLTATRVIEMDDPAAATDSSGVPSTIKRSSLDFALKAGASDRGTVAPEMPPSEDVPAAEVPGAGQAKETAATDPPAAPESRSSHGGKSLAAIQLGLASTVFVPEDTPAGVSDPDPLSVADPPSRHPADVAQSSQGTAVARDPESENASSPVEVESPESIYRPEWGIVNGSLLDTPEACQDLVDHVAPPGYFSELRHLHNDEFLRRYNVNLAQQVAMGSQLRLRFEQEAKLLRNSVAQVARRDKRIQARELEIKNLEAILEAETNTKKSAEDRSAGLSQELENMRAQFSNLQVSNERLSQQVATLQQQVSGEEKLKAAFEEFKRQQDEQVEQRCAEMDARLDALSIDFDEELYPHMLTAIAGRRWVISHGLRLAVMKCGESLELRQAFADVISAGIAKGLSEGLRHGLEHGIKGLKVSISGSIGKPEGRADGCHYGCPMYVTPRNPWACKEEIVLADAIAANISRVEKKKKCCIVCRTHGVGSAHHAQSDGVPVSAPTVVPQGLALLMADAATQTELEDDT</sequence>
<dbReference type="Pfam" id="PF01016">
    <property type="entry name" value="Ribosomal_L27"/>
    <property type="match status" value="1"/>
</dbReference>
<dbReference type="InterPro" id="IPR001684">
    <property type="entry name" value="Ribosomal_bL27"/>
</dbReference>
<dbReference type="AlphaFoldDB" id="A0A6L2NUT0"/>
<dbReference type="GO" id="GO:0005840">
    <property type="term" value="C:ribosome"/>
    <property type="evidence" value="ECO:0007669"/>
    <property type="project" value="UniProtKB-KW"/>
</dbReference>
<dbReference type="EMBL" id="BKCJ010009734">
    <property type="protein sequence ID" value="GEU88365.1"/>
    <property type="molecule type" value="Genomic_DNA"/>
</dbReference>
<dbReference type="GO" id="GO:0006412">
    <property type="term" value="P:translation"/>
    <property type="evidence" value="ECO:0007669"/>
    <property type="project" value="InterPro"/>
</dbReference>
<keyword evidence="3" id="KW-0689">Ribosomal protein</keyword>
<dbReference type="FunFam" id="2.40.50.100:FF:000038">
    <property type="entry name" value="50S ribosomal protein L27"/>
    <property type="match status" value="1"/>
</dbReference>
<keyword evidence="3" id="KW-0687">Ribonucleoprotein</keyword>
<dbReference type="PANTHER" id="PTHR15893">
    <property type="entry name" value="RIBOSOMAL PROTEIN L27"/>
    <property type="match status" value="1"/>
</dbReference>
<dbReference type="PROSITE" id="PS00831">
    <property type="entry name" value="RIBOSOMAL_L27"/>
    <property type="match status" value="1"/>
</dbReference>
<comment type="caution">
    <text evidence="3">The sequence shown here is derived from an EMBL/GenBank/DDBJ whole genome shotgun (WGS) entry which is preliminary data.</text>
</comment>
<reference evidence="3" key="1">
    <citation type="journal article" date="2019" name="Sci. Rep.">
        <title>Draft genome of Tanacetum cinerariifolium, the natural source of mosquito coil.</title>
        <authorList>
            <person name="Yamashiro T."/>
            <person name="Shiraishi A."/>
            <person name="Satake H."/>
            <person name="Nakayama K."/>
        </authorList>
    </citation>
    <scope>NUCLEOTIDE SEQUENCE</scope>
</reference>
<feature type="compositionally biased region" description="Low complexity" evidence="2">
    <location>
        <begin position="290"/>
        <end position="300"/>
    </location>
</feature>
<dbReference type="SUPFAM" id="SSF110324">
    <property type="entry name" value="Ribosomal L27 protein-like"/>
    <property type="match status" value="1"/>
</dbReference>
<dbReference type="PRINTS" id="PR00063">
    <property type="entry name" value="RIBOSOMALL27"/>
</dbReference>
<dbReference type="NCBIfam" id="TIGR00062">
    <property type="entry name" value="L27"/>
    <property type="match status" value="1"/>
</dbReference>
<organism evidence="3">
    <name type="scientific">Tanacetum cinerariifolium</name>
    <name type="common">Dalmatian daisy</name>
    <name type="synonym">Chrysanthemum cinerariifolium</name>
    <dbReference type="NCBI Taxonomy" id="118510"/>
    <lineage>
        <taxon>Eukaryota</taxon>
        <taxon>Viridiplantae</taxon>
        <taxon>Streptophyta</taxon>
        <taxon>Embryophyta</taxon>
        <taxon>Tracheophyta</taxon>
        <taxon>Spermatophyta</taxon>
        <taxon>Magnoliopsida</taxon>
        <taxon>eudicotyledons</taxon>
        <taxon>Gunneridae</taxon>
        <taxon>Pentapetalae</taxon>
        <taxon>asterids</taxon>
        <taxon>campanulids</taxon>
        <taxon>Asterales</taxon>
        <taxon>Asteraceae</taxon>
        <taxon>Asteroideae</taxon>
        <taxon>Anthemideae</taxon>
        <taxon>Anthemidinae</taxon>
        <taxon>Tanacetum</taxon>
    </lineage>
</organism>
<evidence type="ECO:0000256" key="1">
    <source>
        <dbReference type="SAM" id="Coils"/>
    </source>
</evidence>
<evidence type="ECO:0000313" key="3">
    <source>
        <dbReference type="EMBL" id="GEU88365.1"/>
    </source>
</evidence>
<proteinExistence type="inferred from homology"/>
<keyword evidence="1" id="KW-0175">Coiled coil</keyword>
<accession>A0A6L2NUT0</accession>
<dbReference type="HAMAP" id="MF_00539">
    <property type="entry name" value="Ribosomal_bL27"/>
    <property type="match status" value="1"/>
</dbReference>
<protein>
    <submittedName>
        <fullName evidence="3">50S ribosomal protein L27</fullName>
    </submittedName>
</protein>
<feature type="region of interest" description="Disordered" evidence="2">
    <location>
        <begin position="248"/>
        <end position="300"/>
    </location>
</feature>
<dbReference type="Gene3D" id="2.40.50.100">
    <property type="match status" value="1"/>
</dbReference>